<dbReference type="PANTHER" id="PTHR34072">
    <property type="entry name" value="ENZYMATIC POLYPROTEIN-RELATED"/>
    <property type="match status" value="1"/>
</dbReference>
<keyword evidence="1" id="KW-0808">Transferase</keyword>
<feature type="region of interest" description="Disordered" evidence="7">
    <location>
        <begin position="1093"/>
        <end position="1320"/>
    </location>
</feature>
<dbReference type="SUPFAM" id="SSF56672">
    <property type="entry name" value="DNA/RNA polymerases"/>
    <property type="match status" value="1"/>
</dbReference>
<evidence type="ECO:0000256" key="2">
    <source>
        <dbReference type="ARBA" id="ARBA00022695"/>
    </source>
</evidence>
<dbReference type="SUPFAM" id="SSF53098">
    <property type="entry name" value="Ribonuclease H-like"/>
    <property type="match status" value="1"/>
</dbReference>
<dbReference type="GO" id="GO:0004190">
    <property type="term" value="F:aspartic-type endopeptidase activity"/>
    <property type="evidence" value="ECO:0007669"/>
    <property type="project" value="InterPro"/>
</dbReference>
<protein>
    <submittedName>
        <fullName evidence="9">Putative reverse transcriptase domain-containing protein</fullName>
    </submittedName>
</protein>
<evidence type="ECO:0000256" key="1">
    <source>
        <dbReference type="ARBA" id="ARBA00022679"/>
    </source>
</evidence>
<proteinExistence type="predicted"/>
<keyword evidence="4" id="KW-0255">Endonuclease</keyword>
<dbReference type="InterPro" id="IPR043128">
    <property type="entry name" value="Rev_trsase/Diguanyl_cyclase"/>
</dbReference>
<feature type="compositionally biased region" description="Polar residues" evidence="7">
    <location>
        <begin position="1"/>
        <end position="10"/>
    </location>
</feature>
<evidence type="ECO:0000313" key="9">
    <source>
        <dbReference type="EMBL" id="GEU84617.1"/>
    </source>
</evidence>
<keyword evidence="2" id="KW-0548">Nucleotidyltransferase</keyword>
<evidence type="ECO:0000256" key="6">
    <source>
        <dbReference type="ARBA" id="ARBA00022918"/>
    </source>
</evidence>
<name>A0A6L2NGH2_TANCI</name>
<dbReference type="InterPro" id="IPR001969">
    <property type="entry name" value="Aspartic_peptidase_AS"/>
</dbReference>
<comment type="caution">
    <text evidence="9">The sequence shown here is derived from an EMBL/GenBank/DDBJ whole genome shotgun (WGS) entry which is preliminary data.</text>
</comment>
<organism evidence="9">
    <name type="scientific">Tanacetum cinerariifolium</name>
    <name type="common">Dalmatian daisy</name>
    <name type="synonym">Chrysanthemum cinerariifolium</name>
    <dbReference type="NCBI Taxonomy" id="118510"/>
    <lineage>
        <taxon>Eukaryota</taxon>
        <taxon>Viridiplantae</taxon>
        <taxon>Streptophyta</taxon>
        <taxon>Embryophyta</taxon>
        <taxon>Tracheophyta</taxon>
        <taxon>Spermatophyta</taxon>
        <taxon>Magnoliopsida</taxon>
        <taxon>eudicotyledons</taxon>
        <taxon>Gunneridae</taxon>
        <taxon>Pentapetalae</taxon>
        <taxon>asterids</taxon>
        <taxon>campanulids</taxon>
        <taxon>Asterales</taxon>
        <taxon>Asteraceae</taxon>
        <taxon>Asteroideae</taxon>
        <taxon>Anthemideae</taxon>
        <taxon>Anthemidinae</taxon>
        <taxon>Tanacetum</taxon>
    </lineage>
</organism>
<dbReference type="GO" id="GO:0003676">
    <property type="term" value="F:nucleic acid binding"/>
    <property type="evidence" value="ECO:0007669"/>
    <property type="project" value="InterPro"/>
</dbReference>
<dbReference type="GO" id="GO:0015074">
    <property type="term" value="P:DNA integration"/>
    <property type="evidence" value="ECO:0007669"/>
    <property type="project" value="InterPro"/>
</dbReference>
<evidence type="ECO:0000256" key="7">
    <source>
        <dbReference type="SAM" id="MobiDB-lite"/>
    </source>
</evidence>
<dbReference type="GO" id="GO:0004519">
    <property type="term" value="F:endonuclease activity"/>
    <property type="evidence" value="ECO:0007669"/>
    <property type="project" value="UniProtKB-KW"/>
</dbReference>
<evidence type="ECO:0000256" key="5">
    <source>
        <dbReference type="ARBA" id="ARBA00022801"/>
    </source>
</evidence>
<dbReference type="InterPro" id="IPR001584">
    <property type="entry name" value="Integrase_cat-core"/>
</dbReference>
<evidence type="ECO:0000256" key="4">
    <source>
        <dbReference type="ARBA" id="ARBA00022759"/>
    </source>
</evidence>
<evidence type="ECO:0000259" key="8">
    <source>
        <dbReference type="PROSITE" id="PS50994"/>
    </source>
</evidence>
<dbReference type="Gene3D" id="3.30.420.10">
    <property type="entry name" value="Ribonuclease H-like superfamily/Ribonuclease H"/>
    <property type="match status" value="1"/>
</dbReference>
<feature type="compositionally biased region" description="Basic and acidic residues" evidence="7">
    <location>
        <begin position="188"/>
        <end position="211"/>
    </location>
</feature>
<dbReference type="InterPro" id="IPR012337">
    <property type="entry name" value="RNaseH-like_sf"/>
</dbReference>
<feature type="compositionally biased region" description="Basic and acidic residues" evidence="7">
    <location>
        <begin position="1219"/>
        <end position="1232"/>
    </location>
</feature>
<dbReference type="Pfam" id="PF17921">
    <property type="entry name" value="Integrase_H2C2"/>
    <property type="match status" value="1"/>
</dbReference>
<dbReference type="GO" id="GO:0006508">
    <property type="term" value="P:proteolysis"/>
    <property type="evidence" value="ECO:0007669"/>
    <property type="project" value="InterPro"/>
</dbReference>
<dbReference type="PANTHER" id="PTHR34072:SF52">
    <property type="entry name" value="RIBONUCLEASE H"/>
    <property type="match status" value="1"/>
</dbReference>
<dbReference type="PROSITE" id="PS50994">
    <property type="entry name" value="INTEGRASE"/>
    <property type="match status" value="1"/>
</dbReference>
<dbReference type="PROSITE" id="PS00141">
    <property type="entry name" value="ASP_PROTEASE"/>
    <property type="match status" value="1"/>
</dbReference>
<dbReference type="GO" id="GO:0003964">
    <property type="term" value="F:RNA-directed DNA polymerase activity"/>
    <property type="evidence" value="ECO:0007669"/>
    <property type="project" value="UniProtKB-KW"/>
</dbReference>
<keyword evidence="3" id="KW-0540">Nuclease</keyword>
<accession>A0A6L2NGH2</accession>
<feature type="compositionally biased region" description="Basic and acidic residues" evidence="7">
    <location>
        <begin position="1124"/>
        <end position="1134"/>
    </location>
</feature>
<feature type="region of interest" description="Disordered" evidence="7">
    <location>
        <begin position="1"/>
        <end position="23"/>
    </location>
</feature>
<dbReference type="Pfam" id="PF08284">
    <property type="entry name" value="RVP_2"/>
    <property type="match status" value="1"/>
</dbReference>
<feature type="compositionally biased region" description="Acidic residues" evidence="7">
    <location>
        <begin position="1135"/>
        <end position="1147"/>
    </location>
</feature>
<reference evidence="9" key="1">
    <citation type="journal article" date="2019" name="Sci. Rep.">
        <title>Draft genome of Tanacetum cinerariifolium, the natural source of mosquito coil.</title>
        <authorList>
            <person name="Yamashiro T."/>
            <person name="Shiraishi A."/>
            <person name="Satake H."/>
            <person name="Nakayama K."/>
        </authorList>
    </citation>
    <scope>NUCLEOTIDE SEQUENCE</scope>
</reference>
<keyword evidence="5" id="KW-0378">Hydrolase</keyword>
<gene>
    <name evidence="9" type="ORF">Tci_056595</name>
</gene>
<feature type="compositionally biased region" description="Basic and acidic residues" evidence="7">
    <location>
        <begin position="1152"/>
        <end position="1212"/>
    </location>
</feature>
<evidence type="ECO:0000256" key="3">
    <source>
        <dbReference type="ARBA" id="ARBA00022722"/>
    </source>
</evidence>
<dbReference type="Gene3D" id="3.30.70.270">
    <property type="match status" value="2"/>
</dbReference>
<feature type="region of interest" description="Disordered" evidence="7">
    <location>
        <begin position="186"/>
        <end position="211"/>
    </location>
</feature>
<feature type="domain" description="Integrase catalytic" evidence="8">
    <location>
        <begin position="687"/>
        <end position="795"/>
    </location>
</feature>
<dbReference type="InterPro" id="IPR036397">
    <property type="entry name" value="RNaseH_sf"/>
</dbReference>
<dbReference type="Gene3D" id="3.10.10.10">
    <property type="entry name" value="HIV Type 1 Reverse Transcriptase, subunit A, domain 1"/>
    <property type="match status" value="2"/>
</dbReference>
<dbReference type="InterPro" id="IPR043502">
    <property type="entry name" value="DNA/RNA_pol_sf"/>
</dbReference>
<dbReference type="EMBL" id="BKCJ010008934">
    <property type="protein sequence ID" value="GEU84617.1"/>
    <property type="molecule type" value="Genomic_DNA"/>
</dbReference>
<keyword evidence="6 9" id="KW-0695">RNA-directed DNA polymerase</keyword>
<dbReference type="InterPro" id="IPR041588">
    <property type="entry name" value="Integrase_H2C2"/>
</dbReference>
<sequence length="1395" mass="158210">MTDSRVSTNAPFPSSSPSHSFDHQQITASLEDKLDIRMNRFEKYLNDMKASFVTPTVPIKAVEEVCFTYGANHSYNHCPLTRGNEFSIFYDNIQQFQTATVGNFVQGNRDHGRGQGNHRNQNDDAVNDNIRMESVQDMSGCRDNQKVKYTASSFVRMLVATEPKTIQNVMQIAGILIDEALRNGSIKKNPEKRGNREEPSKDRNARDDNKKTRIVNAFATTTNPVERETTGTVPRCTTCNTHHLPRAPCHTGFNCNRLGHFAKDCKVVPRNVNPINARNPTVKGRGNQGNQERGRAFMLGAKEARQYSNIVTCTLILNDHYATALFDSGANYSFVSTTFISLLGREPSDLGMDWLSNHKAEIIYHEKLVRILLLDGKVLRVLGEKPEEKMRQLMSAKAKENKQEEIIVKDFLEFPYHLTPSNLEELSSQLKELQDNGFIRPSSSPWGAPLIVHEDDIPNTAFRTRYGHFEFTVMPFGLTNAPVTRKEHEMHLGLVLELPKKGKLYGKFSTCEFWLREVQFLSHVINSDGIHVDPSKIEVVKNWKSPRTLSDVRLFLGLAWYYRWFIEDFSNIAEPLTVLTQKTLLDGSKDFVVYYDASGLGLGCVLMQRELFSDYDDEIRYHLGKANVVADALSKKERVKPKRIPLKGDVRTLIMDEAHKSKYSVHPGADKMYYDLRYRYWSSGIKKDITEYERIAIDFVTKLPRTSSGHDTIWVIVDRLTKSVHFLPMREDYKMDRLAGLYLNEIVARHDVPISIISDRDSRFTSRFWQSMQAALGTRLDISMTYHPQTDGQIEFSYNNSYHSSVRCASFEALYGRKCRSLILWAEFGEGQLIGLELVQETTEKISQIKDRLKVAHDRQKSYANKMTKPLKFSVGDYVLLNVSLWKGVVRFYKKWKLAPSAPAGRSFRCVSEISELRLQKHGYMLVLVTSGDARVPKEEFVAPPPHDLLVTFIKSLGYKGSLEFVFDMYIDHMYQPRRTFASIINRYVSGKTSSLDSSDIQESKSYVMVNNDIKNSKAYKTYLAISTGVVVPKKARKGMKTNAALKKKGPITADNRSQKRKGIDILSDDAQLAADTQKVIKANKHAYIIQQQTRGSSKGAGITPEAKTKCSSEGAGITPEVPDEPKGKPTVHDMDEDNWGSDEEEIALSNNDERTKSDNEDKYMHHDDEKHDDADKEMNDAENTNEAKDDQEMVDTEKVVSKKTEDEKVNEEQTGADQAKDEQTKDVHAEDDQAGAFVSVTQKEKFKVPPSSSSLSLSSNYGQDPLPDSEKEKKRRKRKDVEPSKKSSTSKESSKGKTLPKTSKTEKYVTAGEPVEEPIQEVAIDVEEPILDDVVNDIDQPQDDAAPNQLDWTDPEGDRCLYDLNKPLSMQGALSHLTIPIDFFFNNDLEYMKT</sequence>